<reference evidence="4" key="2">
    <citation type="submission" date="2019-11" db="UniProtKB">
        <authorList>
            <consortium name="WormBaseParasite"/>
        </authorList>
    </citation>
    <scope>IDENTIFICATION</scope>
</reference>
<proteinExistence type="predicted"/>
<organism evidence="2 3">
    <name type="scientific">Mesocestoides corti</name>
    <name type="common">Flatworm</name>
    <dbReference type="NCBI Taxonomy" id="53468"/>
    <lineage>
        <taxon>Eukaryota</taxon>
        <taxon>Metazoa</taxon>
        <taxon>Spiralia</taxon>
        <taxon>Lophotrochozoa</taxon>
        <taxon>Platyhelminthes</taxon>
        <taxon>Cestoda</taxon>
        <taxon>Eucestoda</taxon>
        <taxon>Cyclophyllidea</taxon>
        <taxon>Mesocestoididae</taxon>
        <taxon>Mesocestoides</taxon>
    </lineage>
</organism>
<sequence length="401" mass="46031">MSSSLKLRVTCLSSRRSLEDTSLSKVAIECLGNSSNSPVYDITVKKSKVTFKPVKINGQKGKKLKDLNFKAATEIFVSEKDKVLAFAVDKAKHPVCLALQFKEKSELERFKAMATKSNPNLEPPESESTSSSSDSQSSKSDDSVEIQHDKRRKSSPSSSKPDRSEKTEEPGESKKHDEEGVCKHCHQALPKKVTCSQVEYEPSIALAQSYYRSTTNSYDLSDNERRNRKRLILRDGGYYRTEPSRKIIYPQRKVDRHRQSNYNCRPRQRRRHSFSDTSDYKFHKPTYITDSTESSSGTSTTTAISEEEAKKIGKVTCMTPQFRRPRAHTMIVRRDDLKYRKPQQPTTYYIWNRNDEEEEDSFLDDSVSSYNDSESSVESLRSRRIRELLRELGKPGAVRLY</sequence>
<evidence type="ECO:0000313" key="2">
    <source>
        <dbReference type="EMBL" id="VDD80222.1"/>
    </source>
</evidence>
<evidence type="ECO:0000256" key="1">
    <source>
        <dbReference type="SAM" id="MobiDB-lite"/>
    </source>
</evidence>
<feature type="region of interest" description="Disordered" evidence="1">
    <location>
        <begin position="288"/>
        <end position="307"/>
    </location>
</feature>
<evidence type="ECO:0000313" key="3">
    <source>
        <dbReference type="Proteomes" id="UP000267029"/>
    </source>
</evidence>
<gene>
    <name evidence="2" type="ORF">MCOS_LOCUS6225</name>
</gene>
<feature type="compositionally biased region" description="Low complexity" evidence="1">
    <location>
        <begin position="126"/>
        <end position="138"/>
    </location>
</feature>
<protein>
    <submittedName>
        <fullName evidence="4">DUF5734 domain-containing protein</fullName>
    </submittedName>
</protein>
<feature type="compositionally biased region" description="Low complexity" evidence="1">
    <location>
        <begin position="289"/>
        <end position="304"/>
    </location>
</feature>
<dbReference type="Proteomes" id="UP000267029">
    <property type="component" value="Unassembled WGS sequence"/>
</dbReference>
<feature type="compositionally biased region" description="Basic and acidic residues" evidence="1">
    <location>
        <begin position="160"/>
        <end position="180"/>
    </location>
</feature>
<accession>A0A0R3UG95</accession>
<dbReference type="EMBL" id="UXSR01005243">
    <property type="protein sequence ID" value="VDD80222.1"/>
    <property type="molecule type" value="Genomic_DNA"/>
</dbReference>
<feature type="compositionally biased region" description="Basic and acidic residues" evidence="1">
    <location>
        <begin position="139"/>
        <end position="148"/>
    </location>
</feature>
<feature type="region of interest" description="Disordered" evidence="1">
    <location>
        <begin position="114"/>
        <end position="180"/>
    </location>
</feature>
<dbReference type="AlphaFoldDB" id="A0A0R3UG95"/>
<keyword evidence="3" id="KW-1185">Reference proteome</keyword>
<evidence type="ECO:0000313" key="4">
    <source>
        <dbReference type="WBParaSite" id="MCU_001536-RA"/>
    </source>
</evidence>
<reference evidence="2 3" key="1">
    <citation type="submission" date="2018-10" db="EMBL/GenBank/DDBJ databases">
        <authorList>
            <consortium name="Pathogen Informatics"/>
        </authorList>
    </citation>
    <scope>NUCLEOTIDE SEQUENCE [LARGE SCALE GENOMIC DNA]</scope>
</reference>
<name>A0A0R3UG95_MESCO</name>
<dbReference type="WBParaSite" id="MCU_001536-RA">
    <property type="protein sequence ID" value="MCU_001536-RA"/>
    <property type="gene ID" value="MCU_001536"/>
</dbReference>